<reference evidence="1 2" key="1">
    <citation type="submission" date="2018-10" db="EMBL/GenBank/DDBJ databases">
        <title>Draft genome sequence of Bacillus salarius IM0101, isolated from a hypersaline soil in Inner Mongolia, China.</title>
        <authorList>
            <person name="Yamprayoonswat W."/>
            <person name="Boonvisut S."/>
            <person name="Jumpathong W."/>
            <person name="Sittihan S."/>
            <person name="Ruangsuj P."/>
            <person name="Wanthongcharoen S."/>
            <person name="Thongpramul N."/>
            <person name="Pimmason S."/>
            <person name="Yu B."/>
            <person name="Yasawong M."/>
        </authorList>
    </citation>
    <scope>NUCLEOTIDE SEQUENCE [LARGE SCALE GENOMIC DNA]</scope>
    <source>
        <strain evidence="1 2">IM0101</strain>
    </source>
</reference>
<dbReference type="EMBL" id="RBVX01000003">
    <property type="protein sequence ID" value="RSL34354.1"/>
    <property type="molecule type" value="Genomic_DNA"/>
</dbReference>
<keyword evidence="2" id="KW-1185">Reference proteome</keyword>
<dbReference type="Proteomes" id="UP000275076">
    <property type="component" value="Unassembled WGS sequence"/>
</dbReference>
<organism evidence="1 2">
    <name type="scientific">Salibacterium salarium</name>
    <dbReference type="NCBI Taxonomy" id="284579"/>
    <lineage>
        <taxon>Bacteria</taxon>
        <taxon>Bacillati</taxon>
        <taxon>Bacillota</taxon>
        <taxon>Bacilli</taxon>
        <taxon>Bacillales</taxon>
        <taxon>Bacillaceae</taxon>
    </lineage>
</organism>
<sequence length="75" mass="9030">MFTHFQWQERKNNLINKEWSFSFLLQGAYYQGIYYKDGTIIWSGKQPPEEHLSSVETQVHDLILFHVFEDHTPPM</sequence>
<evidence type="ECO:0000313" key="1">
    <source>
        <dbReference type="EMBL" id="RSL34354.1"/>
    </source>
</evidence>
<evidence type="ECO:0000313" key="2">
    <source>
        <dbReference type="Proteomes" id="UP000275076"/>
    </source>
</evidence>
<name>A0A428N7K2_9BACI</name>
<comment type="caution">
    <text evidence="1">The sequence shown here is derived from an EMBL/GenBank/DDBJ whole genome shotgun (WGS) entry which is preliminary data.</text>
</comment>
<dbReference type="OrthoDB" id="2736244at2"/>
<dbReference type="PIRSF" id="PIRSF037692">
    <property type="entry name" value="UCP037692"/>
    <property type="match status" value="1"/>
</dbReference>
<proteinExistence type="predicted"/>
<protein>
    <submittedName>
        <fullName evidence="1">Uncharacterized protein</fullName>
    </submittedName>
</protein>
<accession>A0A428N7K2</accession>
<dbReference type="Pfam" id="PF17277">
    <property type="entry name" value="DUF5342"/>
    <property type="match status" value="1"/>
</dbReference>
<gene>
    <name evidence="1" type="ORF">D7Z54_04120</name>
</gene>
<dbReference type="InterPro" id="IPR017263">
    <property type="entry name" value="UCP037692"/>
</dbReference>
<dbReference type="AlphaFoldDB" id="A0A428N7K2"/>